<dbReference type="Pfam" id="PF03446">
    <property type="entry name" value="NAD_binding_2"/>
    <property type="match status" value="1"/>
</dbReference>
<evidence type="ECO:0000256" key="1">
    <source>
        <dbReference type="ARBA" id="ARBA00009080"/>
    </source>
</evidence>
<dbReference type="InterPro" id="IPR006115">
    <property type="entry name" value="6PGDH_NADP-bd"/>
</dbReference>
<dbReference type="Gene3D" id="1.10.1040.10">
    <property type="entry name" value="N-(1-d-carboxylethyl)-l-norvaline Dehydrogenase, domain 2"/>
    <property type="match status" value="1"/>
</dbReference>
<name>A0ABV9Q8S4_9BACL</name>
<evidence type="ECO:0000256" key="2">
    <source>
        <dbReference type="ARBA" id="ARBA00023002"/>
    </source>
</evidence>
<dbReference type="Gene3D" id="3.40.50.720">
    <property type="entry name" value="NAD(P)-binding Rossmann-like Domain"/>
    <property type="match status" value="1"/>
</dbReference>
<feature type="domain" description="3-hydroxyisobutyrate dehydrogenase-like NAD-binding" evidence="5">
    <location>
        <begin position="164"/>
        <end position="282"/>
    </location>
</feature>
<dbReference type="InterPro" id="IPR015815">
    <property type="entry name" value="HIBADH-related"/>
</dbReference>
<organism evidence="6 7">
    <name type="scientific">Effusibacillus consociatus</name>
    <dbReference type="NCBI Taxonomy" id="1117041"/>
    <lineage>
        <taxon>Bacteria</taxon>
        <taxon>Bacillati</taxon>
        <taxon>Bacillota</taxon>
        <taxon>Bacilli</taxon>
        <taxon>Bacillales</taxon>
        <taxon>Alicyclobacillaceae</taxon>
        <taxon>Effusibacillus</taxon>
    </lineage>
</organism>
<dbReference type="GO" id="GO:0016491">
    <property type="term" value="F:oxidoreductase activity"/>
    <property type="evidence" value="ECO:0007669"/>
    <property type="project" value="UniProtKB-KW"/>
</dbReference>
<keyword evidence="2 6" id="KW-0560">Oxidoreductase</keyword>
<dbReference type="Pfam" id="PF14833">
    <property type="entry name" value="NAD_binding_11"/>
    <property type="match status" value="1"/>
</dbReference>
<dbReference type="PANTHER" id="PTHR43060">
    <property type="entry name" value="3-HYDROXYISOBUTYRATE DEHYDROGENASE-LIKE 1, MITOCHONDRIAL-RELATED"/>
    <property type="match status" value="1"/>
</dbReference>
<evidence type="ECO:0000313" key="6">
    <source>
        <dbReference type="EMBL" id="MFC4769652.1"/>
    </source>
</evidence>
<reference evidence="7" key="1">
    <citation type="journal article" date="2019" name="Int. J. Syst. Evol. Microbiol.">
        <title>The Global Catalogue of Microorganisms (GCM) 10K type strain sequencing project: providing services to taxonomists for standard genome sequencing and annotation.</title>
        <authorList>
            <consortium name="The Broad Institute Genomics Platform"/>
            <consortium name="The Broad Institute Genome Sequencing Center for Infectious Disease"/>
            <person name="Wu L."/>
            <person name="Ma J."/>
        </authorList>
    </citation>
    <scope>NUCLEOTIDE SEQUENCE [LARGE SCALE GENOMIC DNA]</scope>
    <source>
        <strain evidence="7">WYCCWR 12678</strain>
    </source>
</reference>
<sequence>MKIGFIGAGTMGVPMIRNLQKADFDVAVYVRRAGVREQMLNAGCQVADTYRELASTCDAVLLCVPNDAIVEEVVAGENGLLSSAKKGLVIIDHSTVSPYTSRKMYDLAKTMDVGYLDAPLSGGPMGAEAATLTIMVGGDNDTYEAMLPVLRAMGENIRLMGASGAGNIAKLINQLIIGVTQSAISEGFVLGSKMGVNPRALYDIISTSTGNSYALHRTVPECILKRDFSPKFTIDLLHKDLMLANDMGRQEGVRLLAANLAEQIFQEARNAGHGPKDISALLLPLEDLAKAEVKD</sequence>
<dbReference type="RefSeq" id="WP_380028416.1">
    <property type="nucleotide sequence ID" value="NZ_JBHSHC010000142.1"/>
</dbReference>
<dbReference type="PANTHER" id="PTHR43060:SF15">
    <property type="entry name" value="3-HYDROXYISOBUTYRATE DEHYDROGENASE-LIKE 1, MITOCHONDRIAL-RELATED"/>
    <property type="match status" value="1"/>
</dbReference>
<evidence type="ECO:0000256" key="3">
    <source>
        <dbReference type="ARBA" id="ARBA00023027"/>
    </source>
</evidence>
<evidence type="ECO:0000313" key="7">
    <source>
        <dbReference type="Proteomes" id="UP001596002"/>
    </source>
</evidence>
<gene>
    <name evidence="6" type="ORF">ACFO8Q_20280</name>
</gene>
<dbReference type="Proteomes" id="UP001596002">
    <property type="component" value="Unassembled WGS sequence"/>
</dbReference>
<protein>
    <submittedName>
        <fullName evidence="6">NAD(P)-dependent oxidoreductase</fullName>
        <ecNumber evidence="6">1.1.-.-</ecNumber>
    </submittedName>
</protein>
<feature type="domain" description="6-phosphogluconate dehydrogenase NADP-binding" evidence="4">
    <location>
        <begin position="2"/>
        <end position="161"/>
    </location>
</feature>
<dbReference type="InterPro" id="IPR029154">
    <property type="entry name" value="HIBADH-like_NADP-bd"/>
</dbReference>
<keyword evidence="7" id="KW-1185">Reference proteome</keyword>
<dbReference type="SUPFAM" id="SSF51735">
    <property type="entry name" value="NAD(P)-binding Rossmann-fold domains"/>
    <property type="match status" value="1"/>
</dbReference>
<comment type="similarity">
    <text evidence="1">Belongs to the HIBADH-related family.</text>
</comment>
<dbReference type="InterPro" id="IPR013328">
    <property type="entry name" value="6PGD_dom2"/>
</dbReference>
<dbReference type="InterPro" id="IPR036291">
    <property type="entry name" value="NAD(P)-bd_dom_sf"/>
</dbReference>
<evidence type="ECO:0000259" key="4">
    <source>
        <dbReference type="Pfam" id="PF03446"/>
    </source>
</evidence>
<dbReference type="PIRSF" id="PIRSF000103">
    <property type="entry name" value="HIBADH"/>
    <property type="match status" value="1"/>
</dbReference>
<dbReference type="SUPFAM" id="SSF48179">
    <property type="entry name" value="6-phosphogluconate dehydrogenase C-terminal domain-like"/>
    <property type="match status" value="1"/>
</dbReference>
<dbReference type="EMBL" id="JBHSHC010000142">
    <property type="protein sequence ID" value="MFC4769652.1"/>
    <property type="molecule type" value="Genomic_DNA"/>
</dbReference>
<accession>A0ABV9Q8S4</accession>
<dbReference type="EC" id="1.1.-.-" evidence="6"/>
<dbReference type="InterPro" id="IPR008927">
    <property type="entry name" value="6-PGluconate_DH-like_C_sf"/>
</dbReference>
<keyword evidence="3" id="KW-0520">NAD</keyword>
<evidence type="ECO:0000259" key="5">
    <source>
        <dbReference type="Pfam" id="PF14833"/>
    </source>
</evidence>
<proteinExistence type="inferred from homology"/>
<comment type="caution">
    <text evidence="6">The sequence shown here is derived from an EMBL/GenBank/DDBJ whole genome shotgun (WGS) entry which is preliminary data.</text>
</comment>